<organism evidence="2 3">
    <name type="scientific">Nocardia amikacinitolerans</name>
    <dbReference type="NCBI Taxonomy" id="756689"/>
    <lineage>
        <taxon>Bacteria</taxon>
        <taxon>Bacillati</taxon>
        <taxon>Actinomycetota</taxon>
        <taxon>Actinomycetes</taxon>
        <taxon>Mycobacteriales</taxon>
        <taxon>Nocardiaceae</taxon>
        <taxon>Nocardia</taxon>
    </lineage>
</organism>
<sequence length="584" mass="62702">MLVSAVNSAKAPRRIGRWDKDGVQLLSGRPKPIGREGVSVVTEEPNRPAGVPLRELLDALDSTVTDPVEAPDGDAVAIRSVALLDGDDLGESPSVPADMSLLVGVPESAVLAWLDELAGRPPERRPRAVLLKSTVVSAAVRAAARRARVAVVVVDRRARWDTVLALVRRVLGRAGRGGPAEEPLTTDTDLFGLAQIVAQNAGGMVSIEDAHSHVLAYSASDESADELRILSILGREGPRDYLRVLQEWGVFDRLRRGDEVIDLPARAELNIKRRLVVGIHATAADGRSRTLGSIWLQQGDKPFKPDAAEVLRGAAAVAARIISRALDAPSTETLLLHRLFGAHGEGVDIPSVAGALRIPVRGPAAVVGFALNAPAGAEHSEIGSVIRLHASSFRPDSIATVLGDRVYVLLPGYRSAPSVTAWTRQLVDQLETRRGAILRAAIAIPVADLTQVAAARAEVDRVLDSTATTFPRDRVTTLAESRTAVLLGEILDLLATRTELHDPRLQALFDYDRDHGAQLGESVEGYLREHGDVRRAAATLRVHPNTLRYRLRRAEAITGIGLADPANRLLLELQLALHRRASPA</sequence>
<dbReference type="PANTHER" id="PTHR33744:SF17">
    <property type="entry name" value="CONSERVED PROTEIN"/>
    <property type="match status" value="1"/>
</dbReference>
<feature type="domain" description="PucR C-terminal helix-turn-helix" evidence="1">
    <location>
        <begin position="521"/>
        <end position="576"/>
    </location>
</feature>
<protein>
    <submittedName>
        <fullName evidence="2">PucR C-terminal helix-turn-helix domain-containing protein</fullName>
    </submittedName>
</protein>
<dbReference type="AlphaFoldDB" id="A0A285KPY2"/>
<dbReference type="STRING" id="1379680.GCA_001612615_00712"/>
<dbReference type="PANTHER" id="PTHR33744">
    <property type="entry name" value="CARBOHYDRATE DIACID REGULATOR"/>
    <property type="match status" value="1"/>
</dbReference>
<dbReference type="InterPro" id="IPR042070">
    <property type="entry name" value="PucR_C-HTH_sf"/>
</dbReference>
<dbReference type="Proteomes" id="UP000219565">
    <property type="component" value="Unassembled WGS sequence"/>
</dbReference>
<evidence type="ECO:0000313" key="2">
    <source>
        <dbReference type="EMBL" id="SNY74698.1"/>
    </source>
</evidence>
<evidence type="ECO:0000313" key="3">
    <source>
        <dbReference type="Proteomes" id="UP000219565"/>
    </source>
</evidence>
<gene>
    <name evidence="2" type="ORF">SAMN04244553_0310</name>
</gene>
<dbReference type="Pfam" id="PF13556">
    <property type="entry name" value="HTH_30"/>
    <property type="match status" value="1"/>
</dbReference>
<dbReference type="Gene3D" id="1.10.10.2840">
    <property type="entry name" value="PucR C-terminal helix-turn-helix domain"/>
    <property type="match status" value="1"/>
</dbReference>
<dbReference type="InterPro" id="IPR025736">
    <property type="entry name" value="PucR_C-HTH_dom"/>
</dbReference>
<keyword evidence="3" id="KW-1185">Reference proteome</keyword>
<evidence type="ECO:0000259" key="1">
    <source>
        <dbReference type="Pfam" id="PF13556"/>
    </source>
</evidence>
<dbReference type="EMBL" id="OBEG01000001">
    <property type="protein sequence ID" value="SNY74698.1"/>
    <property type="molecule type" value="Genomic_DNA"/>
</dbReference>
<proteinExistence type="predicted"/>
<accession>A0A285KPY2</accession>
<reference evidence="3" key="1">
    <citation type="submission" date="2017-09" db="EMBL/GenBank/DDBJ databases">
        <authorList>
            <person name="Varghese N."/>
            <person name="Submissions S."/>
        </authorList>
    </citation>
    <scope>NUCLEOTIDE SEQUENCE [LARGE SCALE GENOMIC DNA]</scope>
    <source>
        <strain evidence="3">DSM 45537</strain>
    </source>
</reference>
<dbReference type="InterPro" id="IPR051448">
    <property type="entry name" value="CdaR-like_regulators"/>
</dbReference>
<name>A0A285KPY2_9NOCA</name>